<dbReference type="InterPro" id="IPR050309">
    <property type="entry name" value="Type-B_Carboxylest/Lipase"/>
</dbReference>
<keyword evidence="2 3" id="KW-0378">Hydrolase</keyword>
<evidence type="ECO:0000313" key="6">
    <source>
        <dbReference type="EMBL" id="SLM90527.1"/>
    </source>
</evidence>
<dbReference type="PANTHER" id="PTHR11559">
    <property type="entry name" value="CARBOXYLESTERASE"/>
    <property type="match status" value="1"/>
</dbReference>
<name>A0A1X6WXX8_9MICO</name>
<accession>A0A1X6WXX8</accession>
<evidence type="ECO:0000256" key="2">
    <source>
        <dbReference type="ARBA" id="ARBA00022801"/>
    </source>
</evidence>
<sequence length="470" mass="48007">MPFGEVTAIPEPTIPGTETLSVNVFTPPLADAEREGARLPVLVWIHGGGYRAGSAASPWYDGAAFARDGIVTVTISYRLGLDGFGSVPGAPDNRGLRDQIAALTWVRRAIGAFGGDPERVTIAGQSAGGGSVLALLASPAAEGLFRAGISQSGALRRMPLETARERTARLAQIAGVEPTLEGLATLDDAAIDAAQAALEGELGAAAQQAAAASAAPLADWVAENLAGADMPGLAFYPVADDEILPREILDALADPPARRPLLAGAVADEFSMAGGALAGMLGGADVVEALGSTVVGDLAGRLVTELNRGHPAADALGGIITLGTFRLPLLEVADRSAGPIFVYDLRFAPRGGTASHCIDVPFVFDALGTAAEHVTALCGEQPPQELADAVHGAWVRFIADGKPGWPAWETAEGRGIRLGGPEASGDCAVEPLLGLERALAERLAEAAPVAEPDPASSIAPAPDHSPEENR</sequence>
<dbReference type="GO" id="GO:0016787">
    <property type="term" value="F:hydrolase activity"/>
    <property type="evidence" value="ECO:0007669"/>
    <property type="project" value="UniProtKB-KW"/>
</dbReference>
<feature type="compositionally biased region" description="Low complexity" evidence="4">
    <location>
        <begin position="445"/>
        <end position="462"/>
    </location>
</feature>
<evidence type="ECO:0000256" key="4">
    <source>
        <dbReference type="SAM" id="MobiDB-lite"/>
    </source>
</evidence>
<dbReference type="InterPro" id="IPR002018">
    <property type="entry name" value="CarbesteraseB"/>
</dbReference>
<feature type="region of interest" description="Disordered" evidence="4">
    <location>
        <begin position="444"/>
        <end position="470"/>
    </location>
</feature>
<organism evidence="6 7">
    <name type="scientific">Brachybacterium nesterenkovii</name>
    <dbReference type="NCBI Taxonomy" id="47847"/>
    <lineage>
        <taxon>Bacteria</taxon>
        <taxon>Bacillati</taxon>
        <taxon>Actinomycetota</taxon>
        <taxon>Actinomycetes</taxon>
        <taxon>Micrococcales</taxon>
        <taxon>Dermabacteraceae</taxon>
        <taxon>Brachybacterium</taxon>
    </lineage>
</organism>
<dbReference type="InterPro" id="IPR019826">
    <property type="entry name" value="Carboxylesterase_B_AS"/>
</dbReference>
<evidence type="ECO:0000256" key="3">
    <source>
        <dbReference type="RuleBase" id="RU361235"/>
    </source>
</evidence>
<dbReference type="InterPro" id="IPR029058">
    <property type="entry name" value="AB_hydrolase_fold"/>
</dbReference>
<keyword evidence="7" id="KW-1185">Reference proteome</keyword>
<dbReference type="EC" id="3.1.1.-" evidence="3"/>
<protein>
    <recommendedName>
        <fullName evidence="3">Carboxylic ester hydrolase</fullName>
        <ecNumber evidence="3">3.1.1.-</ecNumber>
    </recommendedName>
</protein>
<evidence type="ECO:0000259" key="5">
    <source>
        <dbReference type="Pfam" id="PF00135"/>
    </source>
</evidence>
<feature type="domain" description="Carboxylesterase type B" evidence="5">
    <location>
        <begin position="19"/>
        <end position="272"/>
    </location>
</feature>
<dbReference type="Gene3D" id="3.40.50.1820">
    <property type="entry name" value="alpha/beta hydrolase"/>
    <property type="match status" value="1"/>
</dbReference>
<gene>
    <name evidence="6" type="ORF">FM110_05120</name>
</gene>
<dbReference type="PROSITE" id="PS00122">
    <property type="entry name" value="CARBOXYLESTERASE_B_1"/>
    <property type="match status" value="1"/>
</dbReference>
<proteinExistence type="inferred from homology"/>
<dbReference type="AlphaFoldDB" id="A0A1X6WXX8"/>
<reference evidence="6 7" key="1">
    <citation type="submission" date="2017-02" db="EMBL/GenBank/DDBJ databases">
        <authorList>
            <person name="Peterson S.W."/>
        </authorList>
    </citation>
    <scope>NUCLEOTIDE SEQUENCE [LARGE SCALE GENOMIC DNA]</scope>
    <source>
        <strain evidence="6 7">CIP104813</strain>
    </source>
</reference>
<evidence type="ECO:0000256" key="1">
    <source>
        <dbReference type="ARBA" id="ARBA00005964"/>
    </source>
</evidence>
<dbReference type="SUPFAM" id="SSF53474">
    <property type="entry name" value="alpha/beta-Hydrolases"/>
    <property type="match status" value="1"/>
</dbReference>
<evidence type="ECO:0000313" key="7">
    <source>
        <dbReference type="Proteomes" id="UP000195981"/>
    </source>
</evidence>
<dbReference type="Proteomes" id="UP000195981">
    <property type="component" value="Unassembled WGS sequence"/>
</dbReference>
<dbReference type="Pfam" id="PF00135">
    <property type="entry name" value="COesterase"/>
    <property type="match status" value="1"/>
</dbReference>
<dbReference type="EMBL" id="FWFG01000048">
    <property type="protein sequence ID" value="SLM90527.1"/>
    <property type="molecule type" value="Genomic_DNA"/>
</dbReference>
<comment type="similarity">
    <text evidence="1 3">Belongs to the type-B carboxylesterase/lipase family.</text>
</comment>